<keyword evidence="2" id="KW-0472">Membrane</keyword>
<evidence type="ECO:0000259" key="3">
    <source>
        <dbReference type="Pfam" id="PF01145"/>
    </source>
</evidence>
<proteinExistence type="predicted"/>
<keyword evidence="1" id="KW-0175">Coiled coil</keyword>
<accession>A0A0C2CZA3</accession>
<keyword evidence="2" id="KW-1133">Transmembrane helix</keyword>
<dbReference type="RefSeq" id="WP_052549975.1">
    <property type="nucleotide sequence ID" value="NZ_JMCC02000040.1"/>
</dbReference>
<evidence type="ECO:0000256" key="2">
    <source>
        <dbReference type="SAM" id="Phobius"/>
    </source>
</evidence>
<dbReference type="InterPro" id="IPR001107">
    <property type="entry name" value="Band_7"/>
</dbReference>
<keyword evidence="2" id="KW-0812">Transmembrane</keyword>
<evidence type="ECO:0000313" key="5">
    <source>
        <dbReference type="Proteomes" id="UP000031599"/>
    </source>
</evidence>
<gene>
    <name evidence="4" type="ORF">DB30_04751</name>
</gene>
<feature type="coiled-coil region" evidence="1">
    <location>
        <begin position="202"/>
        <end position="250"/>
    </location>
</feature>
<feature type="domain" description="Band 7" evidence="3">
    <location>
        <begin position="42"/>
        <end position="231"/>
    </location>
</feature>
<dbReference type="Pfam" id="PF01145">
    <property type="entry name" value="Band_7"/>
    <property type="match status" value="1"/>
</dbReference>
<reference evidence="4 5" key="1">
    <citation type="submission" date="2014-12" db="EMBL/GenBank/DDBJ databases">
        <title>Genome assembly of Enhygromyxa salina DSM 15201.</title>
        <authorList>
            <person name="Sharma G."/>
            <person name="Subramanian S."/>
        </authorList>
    </citation>
    <scope>NUCLEOTIDE SEQUENCE [LARGE SCALE GENOMIC DNA]</scope>
    <source>
        <strain evidence="4 5">DSM 15201</strain>
    </source>
</reference>
<dbReference type="AlphaFoldDB" id="A0A0C2CZA3"/>
<organism evidence="4 5">
    <name type="scientific">Enhygromyxa salina</name>
    <dbReference type="NCBI Taxonomy" id="215803"/>
    <lineage>
        <taxon>Bacteria</taxon>
        <taxon>Pseudomonadati</taxon>
        <taxon>Myxococcota</taxon>
        <taxon>Polyangia</taxon>
        <taxon>Nannocystales</taxon>
        <taxon>Nannocystaceae</taxon>
        <taxon>Enhygromyxa</taxon>
    </lineage>
</organism>
<comment type="caution">
    <text evidence="4">The sequence shown here is derived from an EMBL/GenBank/DDBJ whole genome shotgun (WGS) entry which is preliminary data.</text>
</comment>
<evidence type="ECO:0000256" key="1">
    <source>
        <dbReference type="SAM" id="Coils"/>
    </source>
</evidence>
<protein>
    <recommendedName>
        <fullName evidence="3">Band 7 domain-containing protein</fullName>
    </recommendedName>
</protein>
<feature type="transmembrane region" description="Helical" evidence="2">
    <location>
        <begin position="21"/>
        <end position="40"/>
    </location>
</feature>
<sequence>MAKIEFDKIKQLREQAGDFTQWIWVAASGLIVLVMMFMSFTTIEPGEVAVRVNNVTGSASAITQPGWVFRMPLGVHSLHVLDLSPQTFQMKGEQGVDDLHVEKLTVRASDGANFHFEDTTLIFQITGDEAVTVTRDAGLEYMYRAWIKPYARAILRDEFGRESTITVSDPSNYGRAAARAQERLNEFLRPHGIIVTQMVTPRPKFNANYEHLIEERNRLRNELEVIKSNLERSETDRQRTLSEVDRDENKKIQERRAVLESDLATAVADREKAIQAADTYKIAKIGEGQAKLVAARRKAEELEGQLEADYRGKKAEVEAFRTQPVERVMQRLGASLEGVTIHIEPWANDANPSRVVLEQ</sequence>
<name>A0A0C2CZA3_9BACT</name>
<dbReference type="EMBL" id="JMCC02000040">
    <property type="protein sequence ID" value="KIG16291.1"/>
    <property type="molecule type" value="Genomic_DNA"/>
</dbReference>
<dbReference type="Proteomes" id="UP000031599">
    <property type="component" value="Unassembled WGS sequence"/>
</dbReference>
<evidence type="ECO:0000313" key="4">
    <source>
        <dbReference type="EMBL" id="KIG16291.1"/>
    </source>
</evidence>